<reference evidence="2 3" key="1">
    <citation type="submission" date="2016-05" db="EMBL/GenBank/DDBJ databases">
        <title>Comparative analysis of secretome profiles of manganese(II)-oxidizing ascomycete fungi.</title>
        <authorList>
            <consortium name="DOE Joint Genome Institute"/>
            <person name="Zeiner C.A."/>
            <person name="Purvine S.O."/>
            <person name="Zink E.M."/>
            <person name="Wu S."/>
            <person name="Pasa-Tolic L."/>
            <person name="Chaput D.L."/>
            <person name="Haridas S."/>
            <person name="Grigoriev I.V."/>
            <person name="Santelli C.M."/>
            <person name="Hansel C.M."/>
        </authorList>
    </citation>
    <scope>NUCLEOTIDE SEQUENCE [LARGE SCALE GENOMIC DNA]</scope>
    <source>
        <strain evidence="2 3">AP3s5-JAC2a</strain>
    </source>
</reference>
<feature type="signal peptide" evidence="1">
    <location>
        <begin position="1"/>
        <end position="20"/>
    </location>
</feature>
<protein>
    <recommendedName>
        <fullName evidence="4">Apple domain-containing protein</fullName>
    </recommendedName>
</protein>
<name>A0A177CAU2_9PLEO</name>
<dbReference type="PANTHER" id="PTHR36578:SF1">
    <property type="entry name" value="APPLE DOMAIN-CONTAINING PROTEIN"/>
    <property type="match status" value="1"/>
</dbReference>
<dbReference type="InParanoid" id="A0A177CAU2"/>
<organism evidence="2 3">
    <name type="scientific">Paraphaeosphaeria sporulosa</name>
    <dbReference type="NCBI Taxonomy" id="1460663"/>
    <lineage>
        <taxon>Eukaryota</taxon>
        <taxon>Fungi</taxon>
        <taxon>Dikarya</taxon>
        <taxon>Ascomycota</taxon>
        <taxon>Pezizomycotina</taxon>
        <taxon>Dothideomycetes</taxon>
        <taxon>Pleosporomycetidae</taxon>
        <taxon>Pleosporales</taxon>
        <taxon>Massarineae</taxon>
        <taxon>Didymosphaeriaceae</taxon>
        <taxon>Paraphaeosphaeria</taxon>
    </lineage>
</organism>
<dbReference type="RefSeq" id="XP_018034252.1">
    <property type="nucleotide sequence ID" value="XM_018187736.1"/>
</dbReference>
<dbReference type="PANTHER" id="PTHR36578">
    <property type="entry name" value="CHROMOSOME 15, WHOLE GENOME SHOTGUN SEQUENCE"/>
    <property type="match status" value="1"/>
</dbReference>
<dbReference type="GeneID" id="28771222"/>
<dbReference type="STRING" id="1460663.A0A177CAU2"/>
<feature type="chain" id="PRO_5008058026" description="Apple domain-containing protein" evidence="1">
    <location>
        <begin position="21"/>
        <end position="330"/>
    </location>
</feature>
<evidence type="ECO:0000256" key="1">
    <source>
        <dbReference type="SAM" id="SignalP"/>
    </source>
</evidence>
<accession>A0A177CAU2</accession>
<dbReference type="OrthoDB" id="271448at2759"/>
<evidence type="ECO:0000313" key="3">
    <source>
        <dbReference type="Proteomes" id="UP000077069"/>
    </source>
</evidence>
<sequence length="330" mass="34149">MRTFACILAAVSALVSMAFAEIPLCPGVFTAIPDVSAASHAAPVPEGYARSFLALDSAVQNVGAYLGLQQLTTYNVTECAAFCGATNGCRAFNIHAETQTLEEPVSSCNEILFHCALYAAPVFQDMASNYGQLENRLSVFASNGYNADEVVIATELLTTTVTVTSTLHHATTVTRIETSTAVSTVVQTSPSSAAALATSTLTDDTTTATIVSTSLPTVLPTPSTLATQVSPSPSSVDADPPNVRLAAHVAADDKPTVSRTYGFDVAATPLELGPDSTVAIEERGTDKLAPTYIRQGSGPSDAYVVAKRRMGLSARRLRVGGRGVAIGGGG</sequence>
<gene>
    <name evidence="2" type="ORF">CC84DRAFT_872183</name>
</gene>
<proteinExistence type="predicted"/>
<evidence type="ECO:0000313" key="2">
    <source>
        <dbReference type="EMBL" id="OAG03887.1"/>
    </source>
</evidence>
<keyword evidence="1" id="KW-0732">Signal</keyword>
<dbReference type="EMBL" id="KV441554">
    <property type="protein sequence ID" value="OAG03887.1"/>
    <property type="molecule type" value="Genomic_DNA"/>
</dbReference>
<evidence type="ECO:0008006" key="4">
    <source>
        <dbReference type="Google" id="ProtNLM"/>
    </source>
</evidence>
<dbReference type="Proteomes" id="UP000077069">
    <property type="component" value="Unassembled WGS sequence"/>
</dbReference>
<dbReference type="AlphaFoldDB" id="A0A177CAU2"/>
<keyword evidence="3" id="KW-1185">Reference proteome</keyword>